<organism evidence="9 10">
    <name type="scientific">Rhizophlyctis rosea</name>
    <dbReference type="NCBI Taxonomy" id="64517"/>
    <lineage>
        <taxon>Eukaryota</taxon>
        <taxon>Fungi</taxon>
        <taxon>Fungi incertae sedis</taxon>
        <taxon>Chytridiomycota</taxon>
        <taxon>Chytridiomycota incertae sedis</taxon>
        <taxon>Chytridiomycetes</taxon>
        <taxon>Rhizophlyctidales</taxon>
        <taxon>Rhizophlyctidaceae</taxon>
        <taxon>Rhizophlyctis</taxon>
    </lineage>
</organism>
<evidence type="ECO:0000256" key="6">
    <source>
        <dbReference type="SAM" id="MobiDB-lite"/>
    </source>
</evidence>
<protein>
    <recommendedName>
        <fullName evidence="8">L-type lectin-like domain-containing protein</fullName>
    </recommendedName>
</protein>
<dbReference type="GO" id="GO:0005793">
    <property type="term" value="C:endoplasmic reticulum-Golgi intermediate compartment"/>
    <property type="evidence" value="ECO:0007669"/>
    <property type="project" value="TreeGrafter"/>
</dbReference>
<keyword evidence="3" id="KW-0732">Signal</keyword>
<comment type="subcellular location">
    <subcellularLocation>
        <location evidence="1">Membrane</location>
        <topology evidence="1">Single-pass type I membrane protein</topology>
    </subcellularLocation>
</comment>
<feature type="domain" description="L-type lectin-like" evidence="8">
    <location>
        <begin position="1"/>
        <end position="98"/>
    </location>
</feature>
<dbReference type="GO" id="GO:0006888">
    <property type="term" value="P:endoplasmic reticulum to Golgi vesicle-mediated transport"/>
    <property type="evidence" value="ECO:0007669"/>
    <property type="project" value="TreeGrafter"/>
</dbReference>
<dbReference type="GO" id="GO:0005537">
    <property type="term" value="F:D-mannose binding"/>
    <property type="evidence" value="ECO:0007669"/>
    <property type="project" value="TreeGrafter"/>
</dbReference>
<dbReference type="AlphaFoldDB" id="A0AAD5SA72"/>
<dbReference type="InterPro" id="IPR013320">
    <property type="entry name" value="ConA-like_dom_sf"/>
</dbReference>
<dbReference type="PANTHER" id="PTHR12223:SF45">
    <property type="entry name" value="RE50040P"/>
    <property type="match status" value="1"/>
</dbReference>
<dbReference type="PANTHER" id="PTHR12223">
    <property type="entry name" value="VESICULAR MANNOSE-BINDING LECTIN"/>
    <property type="match status" value="1"/>
</dbReference>
<keyword evidence="4 7" id="KW-1133">Transmembrane helix</keyword>
<reference evidence="9" key="1">
    <citation type="submission" date="2020-05" db="EMBL/GenBank/DDBJ databases">
        <title>Phylogenomic resolution of chytrid fungi.</title>
        <authorList>
            <person name="Stajich J.E."/>
            <person name="Amses K."/>
            <person name="Simmons R."/>
            <person name="Seto K."/>
            <person name="Myers J."/>
            <person name="Bonds A."/>
            <person name="Quandt C.A."/>
            <person name="Barry K."/>
            <person name="Liu P."/>
            <person name="Grigoriev I."/>
            <person name="Longcore J.E."/>
            <person name="James T.Y."/>
        </authorList>
    </citation>
    <scope>NUCLEOTIDE SEQUENCE</scope>
    <source>
        <strain evidence="9">JEL0318</strain>
    </source>
</reference>
<feature type="transmembrane region" description="Helical" evidence="7">
    <location>
        <begin position="122"/>
        <end position="144"/>
    </location>
</feature>
<evidence type="ECO:0000256" key="7">
    <source>
        <dbReference type="SAM" id="Phobius"/>
    </source>
</evidence>
<evidence type="ECO:0000313" key="10">
    <source>
        <dbReference type="Proteomes" id="UP001212841"/>
    </source>
</evidence>
<dbReference type="GO" id="GO:0000139">
    <property type="term" value="C:Golgi membrane"/>
    <property type="evidence" value="ECO:0007669"/>
    <property type="project" value="TreeGrafter"/>
</dbReference>
<dbReference type="EMBL" id="JADGJD010000781">
    <property type="protein sequence ID" value="KAJ3048499.1"/>
    <property type="molecule type" value="Genomic_DNA"/>
</dbReference>
<evidence type="ECO:0000256" key="3">
    <source>
        <dbReference type="ARBA" id="ARBA00022729"/>
    </source>
</evidence>
<evidence type="ECO:0000256" key="5">
    <source>
        <dbReference type="ARBA" id="ARBA00023136"/>
    </source>
</evidence>
<keyword evidence="10" id="KW-1185">Reference proteome</keyword>
<proteinExistence type="predicted"/>
<dbReference type="GO" id="GO:0030134">
    <property type="term" value="C:COPII-coated ER to Golgi transport vesicle"/>
    <property type="evidence" value="ECO:0007669"/>
    <property type="project" value="TreeGrafter"/>
</dbReference>
<dbReference type="Proteomes" id="UP001212841">
    <property type="component" value="Unassembled WGS sequence"/>
</dbReference>
<dbReference type="Pfam" id="PF03388">
    <property type="entry name" value="Lectin_leg-like"/>
    <property type="match status" value="1"/>
</dbReference>
<accession>A0AAD5SA72</accession>
<dbReference type="PROSITE" id="PS51328">
    <property type="entry name" value="L_LECTIN_LIKE"/>
    <property type="match status" value="1"/>
</dbReference>
<comment type="caution">
    <text evidence="9">The sequence shown here is derived from an EMBL/GenBank/DDBJ whole genome shotgun (WGS) entry which is preliminary data.</text>
</comment>
<dbReference type="SUPFAM" id="SSF49899">
    <property type="entry name" value="Concanavalin A-like lectins/glucanases"/>
    <property type="match status" value="1"/>
</dbReference>
<dbReference type="GO" id="GO:0005789">
    <property type="term" value="C:endoplasmic reticulum membrane"/>
    <property type="evidence" value="ECO:0007669"/>
    <property type="project" value="TreeGrafter"/>
</dbReference>
<evidence type="ECO:0000256" key="2">
    <source>
        <dbReference type="ARBA" id="ARBA00022692"/>
    </source>
</evidence>
<keyword evidence="2 7" id="KW-0812">Transmembrane</keyword>
<evidence type="ECO:0000256" key="1">
    <source>
        <dbReference type="ARBA" id="ARBA00004479"/>
    </source>
</evidence>
<sequence length="155" mass="16925">MIGDGKTKYDHSNDGIPQQIGGCPSDFRGKEHATVAKVKYVQNQMLQIQLSVRGDDSWEDCFIAENVTLPTLGYLGFSAWTGDVHDNHDIIRVTTHGITNPHVEHAKQGNQSGGSGASSSGWGVWFFVFVLVGLGAVVGGVFLSRKAQERSYKRF</sequence>
<gene>
    <name evidence="9" type="ORF">HK097_010484</name>
</gene>
<dbReference type="InterPro" id="IPR005052">
    <property type="entry name" value="Lectin_leg"/>
</dbReference>
<feature type="compositionally biased region" description="Basic and acidic residues" evidence="6">
    <location>
        <begin position="1"/>
        <end position="13"/>
    </location>
</feature>
<feature type="region of interest" description="Disordered" evidence="6">
    <location>
        <begin position="1"/>
        <end position="20"/>
    </location>
</feature>
<dbReference type="Gene3D" id="2.60.120.200">
    <property type="match status" value="1"/>
</dbReference>
<name>A0AAD5SA72_9FUNG</name>
<evidence type="ECO:0000259" key="8">
    <source>
        <dbReference type="PROSITE" id="PS51328"/>
    </source>
</evidence>
<dbReference type="InterPro" id="IPR051136">
    <property type="entry name" value="Intracellular_Lectin-GPT"/>
</dbReference>
<evidence type="ECO:0000256" key="4">
    <source>
        <dbReference type="ARBA" id="ARBA00022989"/>
    </source>
</evidence>
<evidence type="ECO:0000313" key="9">
    <source>
        <dbReference type="EMBL" id="KAJ3048499.1"/>
    </source>
</evidence>
<keyword evidence="5 7" id="KW-0472">Membrane</keyword>